<dbReference type="Pfam" id="PF13090">
    <property type="entry name" value="PP_kinase_C"/>
    <property type="match status" value="1"/>
</dbReference>
<sequence>MFSAQEYFLNREISWLKFNERVLEESMDKDKPLLERLKFIAITSSNLDEFFMIRVAGLKQQLESGVNKTDLAGLSVREQLQEIYAATNELVQNQYHSLKKIMQELSEQGIEFTIVSKLNPKEKEWVKNYFHYTIYPVITPLAVDASHPFPFLANRTLNLAVLLTDKKGDTSTAVVQVPAVLPRLVEVSLPGKAGGKKKIVFLGEIIQTYCEHLFLGYAVKDAVLFRITRNADLFIDEEESEDLLAEVEKSLRQRRHGQPVRLEIGKAKDRMLRDFVIDSVRVGGQEIFEIPGPIDATCFMKFADLPGFEHLRYQSLTPQLPADLNGIEDVMAGGHLFEVIREQDILVHLPYESFEPVVEFITKASVDPDVLAIKQTLYRVGGNSPIVSALAQAAENGKQVTVLVELKARFDEENNILWARRLEEAGCHVIYGLVGLKTHAKITLVVRRESGGIKRYVHLSTGNYNDSTARLYTDIGLFTANDQFGVDASAFFNMLSGYSDPPVWNKFVVAPLGLRQGILELIQREIEWAQAGQPAYIIGKMNSLLDKEIIMKLYEASSKGVKIDLIVRGICVLRPGLAGISETISVRSIVGRFLEHSRVFYFANGGDAKVFLSSADWMPRNLDFRVELFFPVDDPRHIARIKSILDLMLADNQKARIMRSDGVYRRPDKRSKGAGTAINCQAQLYRQALETGKAGRLPLDKQLKPMYRKKE</sequence>
<comment type="similarity">
    <text evidence="8 9">Belongs to the polyphosphate kinase 1 (PPK1) family.</text>
</comment>
<evidence type="ECO:0000256" key="2">
    <source>
        <dbReference type="ARBA" id="ARBA00022679"/>
    </source>
</evidence>
<feature type="binding site" evidence="8">
    <location>
        <position position="379"/>
    </location>
    <ligand>
        <name>Mg(2+)</name>
        <dbReference type="ChEBI" id="CHEBI:18420"/>
    </ligand>
</feature>
<dbReference type="HAMAP" id="MF_00347">
    <property type="entry name" value="Polyphosphate_kinase"/>
    <property type="match status" value="1"/>
</dbReference>
<evidence type="ECO:0000256" key="9">
    <source>
        <dbReference type="RuleBase" id="RU003800"/>
    </source>
</evidence>
<evidence type="ECO:0000259" key="11">
    <source>
        <dbReference type="Pfam" id="PF13089"/>
    </source>
</evidence>
<evidence type="ECO:0000313" key="14">
    <source>
        <dbReference type="EMBL" id="EGO63965.1"/>
    </source>
</evidence>
<dbReference type="FunFam" id="3.30.870.10:FF:000001">
    <property type="entry name" value="Polyphosphate kinase"/>
    <property type="match status" value="1"/>
</dbReference>
<evidence type="ECO:0000256" key="4">
    <source>
        <dbReference type="ARBA" id="ARBA00022741"/>
    </source>
</evidence>
<dbReference type="InterPro" id="IPR003414">
    <property type="entry name" value="PP_kinase"/>
</dbReference>
<evidence type="ECO:0000256" key="6">
    <source>
        <dbReference type="ARBA" id="ARBA00022840"/>
    </source>
</evidence>
<dbReference type="GO" id="GO:0006799">
    <property type="term" value="P:polyphosphate biosynthetic process"/>
    <property type="evidence" value="ECO:0007669"/>
    <property type="project" value="UniProtKB-UniRule"/>
</dbReference>
<feature type="binding site" evidence="8">
    <location>
        <position position="409"/>
    </location>
    <ligand>
        <name>Mg(2+)</name>
        <dbReference type="ChEBI" id="CHEBI:18420"/>
    </ligand>
</feature>
<keyword evidence="4 8" id="KW-0547">Nucleotide-binding</keyword>
<keyword evidence="1 8" id="KW-0597">Phosphoprotein</keyword>
<keyword evidence="5 8" id="KW-0418">Kinase</keyword>
<dbReference type="InterPro" id="IPR036830">
    <property type="entry name" value="PP_kinase_middle_dom_sf"/>
</dbReference>
<dbReference type="NCBIfam" id="NF003921">
    <property type="entry name" value="PRK05443.2-2"/>
    <property type="match status" value="1"/>
</dbReference>
<comment type="function">
    <text evidence="8 9">Catalyzes the reversible transfer of the terminal phosphate of ATP to form a long-chain polyphosphate (polyP).</text>
</comment>
<dbReference type="NCBIfam" id="NF003918">
    <property type="entry name" value="PRK05443.1-2"/>
    <property type="match status" value="1"/>
</dbReference>
<comment type="PTM">
    <text evidence="8 9">An intermediate of this reaction is the autophosphorylated ppk in which a phosphate is covalently linked to a histidine residue through a N-P bond.</text>
</comment>
<feature type="domain" description="Polyphosphate kinase C-terminal" evidence="12">
    <location>
        <begin position="508"/>
        <end position="671"/>
    </location>
</feature>
<evidence type="ECO:0000256" key="1">
    <source>
        <dbReference type="ARBA" id="ARBA00022553"/>
    </source>
</evidence>
<organism evidence="14 15">
    <name type="scientific">Acetonema longum DSM 6540</name>
    <dbReference type="NCBI Taxonomy" id="1009370"/>
    <lineage>
        <taxon>Bacteria</taxon>
        <taxon>Bacillati</taxon>
        <taxon>Bacillota</taxon>
        <taxon>Negativicutes</taxon>
        <taxon>Acetonemataceae</taxon>
        <taxon>Acetonema</taxon>
    </lineage>
</organism>
<keyword evidence="6 8" id="KW-0067">ATP-binding</keyword>
<evidence type="ECO:0000313" key="15">
    <source>
        <dbReference type="Proteomes" id="UP000003240"/>
    </source>
</evidence>
<dbReference type="eggNOG" id="COG0855">
    <property type="taxonomic scope" value="Bacteria"/>
</dbReference>
<dbReference type="SUPFAM" id="SSF140356">
    <property type="entry name" value="PPK N-terminal domain-like"/>
    <property type="match status" value="1"/>
</dbReference>
<evidence type="ECO:0000256" key="3">
    <source>
        <dbReference type="ARBA" id="ARBA00022723"/>
    </source>
</evidence>
<feature type="domain" description="Polyphosphate kinase N-terminal" evidence="11">
    <location>
        <begin position="8"/>
        <end position="112"/>
    </location>
</feature>
<dbReference type="Pfam" id="PF02503">
    <property type="entry name" value="PP_kinase"/>
    <property type="match status" value="1"/>
</dbReference>
<keyword evidence="7 8" id="KW-0460">Magnesium</keyword>
<evidence type="ECO:0000259" key="13">
    <source>
        <dbReference type="Pfam" id="PF17941"/>
    </source>
</evidence>
<dbReference type="EMBL" id="AFGF01000081">
    <property type="protein sequence ID" value="EGO63965.1"/>
    <property type="molecule type" value="Genomic_DNA"/>
</dbReference>
<dbReference type="InterPro" id="IPR041108">
    <property type="entry name" value="PP_kinase_C_1"/>
</dbReference>
<dbReference type="EC" id="2.7.4.1" evidence="8 9"/>
<dbReference type="NCBIfam" id="TIGR03705">
    <property type="entry name" value="poly_P_kin"/>
    <property type="match status" value="1"/>
</dbReference>
<dbReference type="Pfam" id="PF13089">
    <property type="entry name" value="PP_kinase_N"/>
    <property type="match status" value="1"/>
</dbReference>
<evidence type="ECO:0000259" key="10">
    <source>
        <dbReference type="Pfam" id="PF02503"/>
    </source>
</evidence>
<dbReference type="InterPro" id="IPR025200">
    <property type="entry name" value="PPK_C_dom2"/>
</dbReference>
<dbReference type="Gene3D" id="3.30.1840.10">
    <property type="entry name" value="Polyphosphate kinase middle domain"/>
    <property type="match status" value="1"/>
</dbReference>
<feature type="binding site" evidence="8">
    <location>
        <position position="596"/>
    </location>
    <ligand>
        <name>ATP</name>
        <dbReference type="ChEBI" id="CHEBI:30616"/>
    </ligand>
</feature>
<dbReference type="NCBIfam" id="NF003917">
    <property type="entry name" value="PRK05443.1-1"/>
    <property type="match status" value="1"/>
</dbReference>
<evidence type="ECO:0000259" key="12">
    <source>
        <dbReference type="Pfam" id="PF13090"/>
    </source>
</evidence>
<dbReference type="GO" id="GO:0005524">
    <property type="term" value="F:ATP binding"/>
    <property type="evidence" value="ECO:0007669"/>
    <property type="project" value="UniProtKB-KW"/>
</dbReference>
<dbReference type="CDD" id="cd09168">
    <property type="entry name" value="PLDc_PaPPK1_C2_like"/>
    <property type="match status" value="1"/>
</dbReference>
<protein>
    <recommendedName>
        <fullName evidence="8 9">Polyphosphate kinase</fullName>
        <ecNumber evidence="8 9">2.7.4.1</ecNumber>
    </recommendedName>
    <alternativeName>
        <fullName evidence="8">ATP-polyphosphate phosphotransferase</fullName>
    </alternativeName>
    <alternativeName>
        <fullName evidence="8">Polyphosphoric acid kinase</fullName>
    </alternativeName>
</protein>
<dbReference type="PANTHER" id="PTHR30218">
    <property type="entry name" value="POLYPHOSPHATE KINASE"/>
    <property type="match status" value="1"/>
</dbReference>
<dbReference type="Gene3D" id="3.30.870.10">
    <property type="entry name" value="Endonuclease Chain A"/>
    <property type="match status" value="2"/>
</dbReference>
<dbReference type="InterPro" id="IPR036832">
    <property type="entry name" value="PPK_N_dom_sf"/>
</dbReference>
<dbReference type="Pfam" id="PF17941">
    <property type="entry name" value="PP_kinase_C_1"/>
    <property type="match status" value="1"/>
</dbReference>
<dbReference type="InterPro" id="IPR024953">
    <property type="entry name" value="PP_kinase_middle"/>
</dbReference>
<accession>F7NIW8</accession>
<feature type="binding site" evidence="8">
    <location>
        <position position="472"/>
    </location>
    <ligand>
        <name>ATP</name>
        <dbReference type="ChEBI" id="CHEBI:30616"/>
    </ligand>
</feature>
<dbReference type="AlphaFoldDB" id="F7NIW8"/>
<evidence type="ECO:0000256" key="5">
    <source>
        <dbReference type="ARBA" id="ARBA00022777"/>
    </source>
</evidence>
<evidence type="ECO:0000256" key="8">
    <source>
        <dbReference type="HAMAP-Rule" id="MF_00347"/>
    </source>
</evidence>
<dbReference type="OrthoDB" id="9761456at2"/>
<evidence type="ECO:0000256" key="7">
    <source>
        <dbReference type="ARBA" id="ARBA00022842"/>
    </source>
</evidence>
<dbReference type="PIRSF" id="PIRSF015589">
    <property type="entry name" value="PP_kinase"/>
    <property type="match status" value="1"/>
</dbReference>
<dbReference type="SUPFAM" id="SSF56024">
    <property type="entry name" value="Phospholipase D/nuclease"/>
    <property type="match status" value="2"/>
</dbReference>
<feature type="binding site" evidence="8">
    <location>
        <position position="46"/>
    </location>
    <ligand>
        <name>ATP</name>
        <dbReference type="ChEBI" id="CHEBI:30616"/>
    </ligand>
</feature>
<dbReference type="Gene3D" id="1.20.58.310">
    <property type="entry name" value="Polyphosphate kinase N-terminal domain"/>
    <property type="match status" value="1"/>
</dbReference>
<keyword evidence="3 8" id="KW-0479">Metal-binding</keyword>
<comment type="cofactor">
    <cofactor evidence="8">
        <name>Mg(2+)</name>
        <dbReference type="ChEBI" id="CHEBI:18420"/>
    </cofactor>
</comment>
<keyword evidence="15" id="KW-1185">Reference proteome</keyword>
<dbReference type="STRING" id="1009370.ALO_10104"/>
<dbReference type="NCBIfam" id="NF003920">
    <property type="entry name" value="PRK05443.2-1"/>
    <property type="match status" value="1"/>
</dbReference>
<proteinExistence type="inferred from homology"/>
<feature type="domain" description="Polyphosphate kinase C-terminal" evidence="13">
    <location>
        <begin position="336"/>
        <end position="500"/>
    </location>
</feature>
<reference evidence="14 15" key="1">
    <citation type="journal article" date="2011" name="EMBO J.">
        <title>Structural diversity of bacterial flagellar motors.</title>
        <authorList>
            <person name="Chen S."/>
            <person name="Beeby M."/>
            <person name="Murphy G.E."/>
            <person name="Leadbetter J.R."/>
            <person name="Hendrixson D.R."/>
            <person name="Briegel A."/>
            <person name="Li Z."/>
            <person name="Shi J."/>
            <person name="Tocheva E.I."/>
            <person name="Muller A."/>
            <person name="Dobro M.J."/>
            <person name="Jensen G.J."/>
        </authorList>
    </citation>
    <scope>NUCLEOTIDE SEQUENCE [LARGE SCALE GENOMIC DNA]</scope>
    <source>
        <strain evidence="14 15">DSM 6540</strain>
    </source>
</reference>
<feature type="domain" description="Polyphosphate kinase middle" evidence="10">
    <location>
        <begin position="122"/>
        <end position="302"/>
    </location>
</feature>
<dbReference type="CDD" id="cd09165">
    <property type="entry name" value="PLDc_PaPPK1_C1_like"/>
    <property type="match status" value="1"/>
</dbReference>
<keyword evidence="2 8" id="KW-0808">Transferase</keyword>
<gene>
    <name evidence="8" type="primary">ppk</name>
    <name evidence="14" type="ORF">ALO_10104</name>
</gene>
<dbReference type="SUPFAM" id="SSF143724">
    <property type="entry name" value="PHP14-like"/>
    <property type="match status" value="1"/>
</dbReference>
<feature type="binding site" evidence="8">
    <location>
        <position position="568"/>
    </location>
    <ligand>
        <name>ATP</name>
        <dbReference type="ChEBI" id="CHEBI:30616"/>
    </ligand>
</feature>
<comment type="caution">
    <text evidence="14">The sequence shown here is derived from an EMBL/GenBank/DDBJ whole genome shotgun (WGS) entry which is preliminary data.</text>
</comment>
<dbReference type="GO" id="GO:0046872">
    <property type="term" value="F:metal ion binding"/>
    <property type="evidence" value="ECO:0007669"/>
    <property type="project" value="UniProtKB-KW"/>
</dbReference>
<dbReference type="GO" id="GO:0008976">
    <property type="term" value="F:polyphosphate kinase activity"/>
    <property type="evidence" value="ECO:0007669"/>
    <property type="project" value="UniProtKB-UniRule"/>
</dbReference>
<dbReference type="Proteomes" id="UP000003240">
    <property type="component" value="Unassembled WGS sequence"/>
</dbReference>
<dbReference type="InterPro" id="IPR025198">
    <property type="entry name" value="PPK_N_dom"/>
</dbReference>
<comment type="catalytic activity">
    <reaction evidence="8 9">
        <text>[phosphate](n) + ATP = [phosphate](n+1) + ADP</text>
        <dbReference type="Rhea" id="RHEA:19573"/>
        <dbReference type="Rhea" id="RHEA-COMP:9859"/>
        <dbReference type="Rhea" id="RHEA-COMP:14280"/>
        <dbReference type="ChEBI" id="CHEBI:16838"/>
        <dbReference type="ChEBI" id="CHEBI:30616"/>
        <dbReference type="ChEBI" id="CHEBI:456216"/>
        <dbReference type="EC" id="2.7.4.1"/>
    </reaction>
</comment>
<dbReference type="RefSeq" id="WP_004573298.1">
    <property type="nucleotide sequence ID" value="NZ_AFGF01000081.1"/>
</dbReference>
<name>F7NIW8_9FIRM</name>
<dbReference type="PANTHER" id="PTHR30218:SF0">
    <property type="entry name" value="POLYPHOSPHATE KINASE"/>
    <property type="match status" value="1"/>
</dbReference>
<feature type="active site" description="Phosphohistidine intermediate" evidence="8">
    <location>
        <position position="439"/>
    </location>
</feature>
<dbReference type="GO" id="GO:0009358">
    <property type="term" value="C:polyphosphate kinase complex"/>
    <property type="evidence" value="ECO:0007669"/>
    <property type="project" value="InterPro"/>
</dbReference>